<dbReference type="Proteomes" id="UP001281656">
    <property type="component" value="Unassembled WGS sequence"/>
</dbReference>
<dbReference type="RefSeq" id="WP_318797867.1">
    <property type="nucleotide sequence ID" value="NZ_JARUJP010000008.1"/>
</dbReference>
<organism evidence="2 3">
    <name type="scientific">Clostridium tanneri</name>
    <dbReference type="NCBI Taxonomy" id="3037988"/>
    <lineage>
        <taxon>Bacteria</taxon>
        <taxon>Bacillati</taxon>
        <taxon>Bacillota</taxon>
        <taxon>Clostridia</taxon>
        <taxon>Eubacteriales</taxon>
        <taxon>Clostridiaceae</taxon>
        <taxon>Clostridium</taxon>
    </lineage>
</organism>
<accession>A0ABU4JSS9</accession>
<evidence type="ECO:0000259" key="1">
    <source>
        <dbReference type="Pfam" id="PF08349"/>
    </source>
</evidence>
<dbReference type="PANTHER" id="PTHR30087">
    <property type="entry name" value="INNER MEMBRANE PROTEIN"/>
    <property type="match status" value="1"/>
</dbReference>
<sequence>MEVKPIVVVSKCLGFQACRYNGQIENDEFVNKLNDYVRFVPVCPEIEIGLEIPRNSIRVVNIDGDFKIIETKTGRDLSIMMNDFSNTFLNNLEEVDGFLLKTRSPSCGIKDVKIYSSIDKGAAVRKGKGFFGGEVTKRYPNLAVEDEGRLKDYKIREHFLTKLYTMARFRELKKTNSIVELKKFHKYNELLLMYYNKKGFRKLSDIIKKESEESTERIIKEYEYYLGLVLARVPRYTSNISLMLSIIKVFQDKISERETVFILDALEKYRSGNIPFSVPLYLIKGYLIRFEVFSFINQSFFEPYPHSLVEMRDSGKILT</sequence>
<evidence type="ECO:0000313" key="3">
    <source>
        <dbReference type="Proteomes" id="UP001281656"/>
    </source>
</evidence>
<proteinExistence type="predicted"/>
<gene>
    <name evidence="2" type="ORF">P8V03_08545</name>
</gene>
<name>A0ABU4JSS9_9CLOT</name>
<dbReference type="InterPro" id="IPR007553">
    <property type="entry name" value="2-thiour_desulf"/>
</dbReference>
<dbReference type="EMBL" id="JARUJP010000008">
    <property type="protein sequence ID" value="MDW8801204.1"/>
    <property type="molecule type" value="Genomic_DNA"/>
</dbReference>
<dbReference type="Pfam" id="PF04463">
    <property type="entry name" value="2-thiour_desulf"/>
    <property type="match status" value="1"/>
</dbReference>
<feature type="domain" description="DUF1722" evidence="1">
    <location>
        <begin position="190"/>
        <end position="305"/>
    </location>
</feature>
<dbReference type="InterPro" id="IPR013560">
    <property type="entry name" value="DUF1722"/>
</dbReference>
<keyword evidence="3" id="KW-1185">Reference proteome</keyword>
<protein>
    <submittedName>
        <fullName evidence="2">DUF523 and DUF1722 domain-containing protein</fullName>
    </submittedName>
</protein>
<evidence type="ECO:0000313" key="2">
    <source>
        <dbReference type="EMBL" id="MDW8801204.1"/>
    </source>
</evidence>
<reference evidence="2 3" key="1">
    <citation type="submission" date="2023-04" db="EMBL/GenBank/DDBJ databases">
        <title>Clostridium tannerae sp. nov., isolated from the fecal material of an alpaca.</title>
        <authorList>
            <person name="Miller S."/>
            <person name="Hendry M."/>
            <person name="King J."/>
            <person name="Sankaranarayanan K."/>
            <person name="Lawson P.A."/>
        </authorList>
    </citation>
    <scope>NUCLEOTIDE SEQUENCE [LARGE SCALE GENOMIC DNA]</scope>
    <source>
        <strain evidence="2 3">A1-XYC3</strain>
    </source>
</reference>
<dbReference type="PANTHER" id="PTHR30087:SF0">
    <property type="entry name" value="INNER MEMBRANE PROTEIN"/>
    <property type="match status" value="1"/>
</dbReference>
<comment type="caution">
    <text evidence="2">The sequence shown here is derived from an EMBL/GenBank/DDBJ whole genome shotgun (WGS) entry which is preliminary data.</text>
</comment>
<dbReference type="Pfam" id="PF08349">
    <property type="entry name" value="DUF1722"/>
    <property type="match status" value="1"/>
</dbReference>